<dbReference type="Proteomes" id="UP000789405">
    <property type="component" value="Unassembled WGS sequence"/>
</dbReference>
<evidence type="ECO:0000313" key="1">
    <source>
        <dbReference type="EMBL" id="CAG8789447.1"/>
    </source>
</evidence>
<dbReference type="AlphaFoldDB" id="A0A9N9JNY1"/>
<keyword evidence="2" id="KW-1185">Reference proteome</keyword>
<name>A0A9N9JNY1_9GLOM</name>
<accession>A0A9N9JNY1</accession>
<gene>
    <name evidence="1" type="ORF">DERYTH_LOCUS21105</name>
</gene>
<evidence type="ECO:0000313" key="2">
    <source>
        <dbReference type="Proteomes" id="UP000789405"/>
    </source>
</evidence>
<proteinExistence type="predicted"/>
<organism evidence="1 2">
    <name type="scientific">Dentiscutata erythropus</name>
    <dbReference type="NCBI Taxonomy" id="1348616"/>
    <lineage>
        <taxon>Eukaryota</taxon>
        <taxon>Fungi</taxon>
        <taxon>Fungi incertae sedis</taxon>
        <taxon>Mucoromycota</taxon>
        <taxon>Glomeromycotina</taxon>
        <taxon>Glomeromycetes</taxon>
        <taxon>Diversisporales</taxon>
        <taxon>Gigasporaceae</taxon>
        <taxon>Dentiscutata</taxon>
    </lineage>
</organism>
<feature type="non-terminal residue" evidence="1">
    <location>
        <position position="1"/>
    </location>
</feature>
<comment type="caution">
    <text evidence="1">The sequence shown here is derived from an EMBL/GenBank/DDBJ whole genome shotgun (WGS) entry which is preliminary data.</text>
</comment>
<sequence>LQDEDNQEKDEKDEFYIEDDNSTISIQALTIYLSTTSTQASTDASLPTITLTDVSLPTMSIQSSINAFLLATSTQALTDFSLSIISMSTQAFIDVSIQNDDLKFVKGNEPESVGWIKHWILSSGTDVDQLQDEDNQEKDEKDEFYIEDDNSIISIQALTIYLSTMSTQASTNASLPTMITKMKIPKKKKDESYIEYYRDSTMSIQALTDVSLPTMSIQSSINAFFLATSTQASTDFFLPTMSMSTQAFIDVSIQNDDLKFVEKNEPKSVGWIKHWILSSGTDIDQILADYRCKIPESQKCIKLLKETSQLFTTEDWTEMLKSLEDKIEIVKDDIPDIIYLFFDKNNENSKNIVIAIDGISLQKAQNHF</sequence>
<dbReference type="EMBL" id="CAJVPY010026250">
    <property type="protein sequence ID" value="CAG8789447.1"/>
    <property type="molecule type" value="Genomic_DNA"/>
</dbReference>
<protein>
    <submittedName>
        <fullName evidence="1">27550_t:CDS:1</fullName>
    </submittedName>
</protein>
<dbReference type="OrthoDB" id="2438887at2759"/>
<reference evidence="1" key="1">
    <citation type="submission" date="2021-06" db="EMBL/GenBank/DDBJ databases">
        <authorList>
            <person name="Kallberg Y."/>
            <person name="Tangrot J."/>
            <person name="Rosling A."/>
        </authorList>
    </citation>
    <scope>NUCLEOTIDE SEQUENCE</scope>
    <source>
        <strain evidence="1">MA453B</strain>
    </source>
</reference>